<evidence type="ECO:0000259" key="3">
    <source>
        <dbReference type="PROSITE" id="PS51186"/>
    </source>
</evidence>
<dbReference type="RefSeq" id="WP_196197016.1">
    <property type="nucleotide sequence ID" value="NZ_JADPRT010000013.1"/>
</dbReference>
<dbReference type="EMBL" id="JADPRT010000013">
    <property type="protein sequence ID" value="MBF9071860.1"/>
    <property type="molecule type" value="Genomic_DNA"/>
</dbReference>
<dbReference type="SUPFAM" id="SSF55729">
    <property type="entry name" value="Acyl-CoA N-acyltransferases (Nat)"/>
    <property type="match status" value="1"/>
</dbReference>
<keyword evidence="2" id="KW-0012">Acyltransferase</keyword>
<gene>
    <name evidence="4" type="ORF">I2501_27935</name>
</gene>
<dbReference type="CDD" id="cd04301">
    <property type="entry name" value="NAT_SF"/>
    <property type="match status" value="1"/>
</dbReference>
<keyword evidence="1" id="KW-0808">Transferase</keyword>
<organism evidence="4 5">
    <name type="scientific">Streptacidiphilus fuscans</name>
    <dbReference type="NCBI Taxonomy" id="2789292"/>
    <lineage>
        <taxon>Bacteria</taxon>
        <taxon>Bacillati</taxon>
        <taxon>Actinomycetota</taxon>
        <taxon>Actinomycetes</taxon>
        <taxon>Kitasatosporales</taxon>
        <taxon>Streptomycetaceae</taxon>
        <taxon>Streptacidiphilus</taxon>
    </lineage>
</organism>
<evidence type="ECO:0000256" key="1">
    <source>
        <dbReference type="ARBA" id="ARBA00022679"/>
    </source>
</evidence>
<feature type="domain" description="N-acetyltransferase" evidence="3">
    <location>
        <begin position="9"/>
        <end position="167"/>
    </location>
</feature>
<evidence type="ECO:0000313" key="4">
    <source>
        <dbReference type="EMBL" id="MBF9071860.1"/>
    </source>
</evidence>
<keyword evidence="5" id="KW-1185">Reference proteome</keyword>
<proteinExistence type="predicted"/>
<evidence type="ECO:0000256" key="2">
    <source>
        <dbReference type="ARBA" id="ARBA00023315"/>
    </source>
</evidence>
<dbReference type="Pfam" id="PF00583">
    <property type="entry name" value="Acetyltransf_1"/>
    <property type="match status" value="1"/>
</dbReference>
<dbReference type="GO" id="GO:0016747">
    <property type="term" value="F:acyltransferase activity, transferring groups other than amino-acyl groups"/>
    <property type="evidence" value="ECO:0007669"/>
    <property type="project" value="InterPro"/>
</dbReference>
<dbReference type="Gene3D" id="3.40.630.30">
    <property type="match status" value="1"/>
</dbReference>
<dbReference type="AlphaFoldDB" id="A0A931B604"/>
<dbReference type="Proteomes" id="UP000657385">
    <property type="component" value="Unassembled WGS sequence"/>
</dbReference>
<dbReference type="InterPro" id="IPR016181">
    <property type="entry name" value="Acyl_CoA_acyltransferase"/>
</dbReference>
<dbReference type="InterPro" id="IPR000182">
    <property type="entry name" value="GNAT_dom"/>
</dbReference>
<dbReference type="PROSITE" id="PS51186">
    <property type="entry name" value="GNAT"/>
    <property type="match status" value="1"/>
</dbReference>
<comment type="caution">
    <text evidence="4">The sequence shown here is derived from an EMBL/GenBank/DDBJ whole genome shotgun (WGS) entry which is preliminary data.</text>
</comment>
<protein>
    <submittedName>
        <fullName evidence="4">GNAT family N-acetyltransferase</fullName>
    </submittedName>
</protein>
<dbReference type="PANTHER" id="PTHR43877">
    <property type="entry name" value="AMINOALKYLPHOSPHONATE N-ACETYLTRANSFERASE-RELATED-RELATED"/>
    <property type="match status" value="1"/>
</dbReference>
<dbReference type="PANTHER" id="PTHR43877:SF2">
    <property type="entry name" value="AMINOALKYLPHOSPHONATE N-ACETYLTRANSFERASE-RELATED"/>
    <property type="match status" value="1"/>
</dbReference>
<sequence>MTAAAWEPVYVRAAVPGDVDQLLELRVQVMAGEPVTQAWRDTLGQDLRERLGVDPDLLVFVAPGDGGQLLACAIGMAYHGYRSPRFETGRWGRVLIVVTRPAARRRGYAKAVMRALLDAFDAAGCSASIELRATDMAEPLYTGLGFTQVPSGSYMTLRPTPDRPPNQGGSP</sequence>
<accession>A0A931B604</accession>
<reference evidence="4" key="1">
    <citation type="submission" date="2020-11" db="EMBL/GenBank/DDBJ databases">
        <title>Isolation and identification of active actinomycetes.</title>
        <authorList>
            <person name="Yu B."/>
        </authorList>
    </citation>
    <scope>NUCLEOTIDE SEQUENCE</scope>
    <source>
        <strain evidence="4">NEAU-YB345</strain>
    </source>
</reference>
<evidence type="ECO:0000313" key="5">
    <source>
        <dbReference type="Proteomes" id="UP000657385"/>
    </source>
</evidence>
<dbReference type="InterPro" id="IPR050832">
    <property type="entry name" value="Bact_Acetyltransf"/>
</dbReference>
<name>A0A931B604_9ACTN</name>